<dbReference type="Proteomes" id="UP001165653">
    <property type="component" value="Unassembled WGS sequence"/>
</dbReference>
<evidence type="ECO:0000313" key="2">
    <source>
        <dbReference type="Proteomes" id="UP001165653"/>
    </source>
</evidence>
<evidence type="ECO:0000313" key="1">
    <source>
        <dbReference type="EMBL" id="MCW1913590.1"/>
    </source>
</evidence>
<dbReference type="RefSeq" id="WP_264513093.1">
    <property type="nucleotide sequence ID" value="NZ_JAPDDR010000004.1"/>
</dbReference>
<sequence>MSPKLHYLLKCIVVVLILVVGWKGLFAVDGSACPPAHLKTLAEFETWLGERKTDRGTFDHEGTRYTILMGKPARALASGPAAYIFDPSDDLVDWTPDMGDFRTVKHGVDLSSRNVKFMDPVGP</sequence>
<proteinExistence type="predicted"/>
<organism evidence="1 2">
    <name type="scientific">Luteolibacter rhizosphaerae</name>
    <dbReference type="NCBI Taxonomy" id="2989719"/>
    <lineage>
        <taxon>Bacteria</taxon>
        <taxon>Pseudomonadati</taxon>
        <taxon>Verrucomicrobiota</taxon>
        <taxon>Verrucomicrobiia</taxon>
        <taxon>Verrucomicrobiales</taxon>
        <taxon>Verrucomicrobiaceae</taxon>
        <taxon>Luteolibacter</taxon>
    </lineage>
</organism>
<reference evidence="1" key="1">
    <citation type="submission" date="2022-10" db="EMBL/GenBank/DDBJ databases">
        <title>Luteolibacter sp. GHJ8, whole genome shotgun sequencing project.</title>
        <authorList>
            <person name="Zhao G."/>
            <person name="Shen L."/>
        </authorList>
    </citation>
    <scope>NUCLEOTIDE SEQUENCE</scope>
    <source>
        <strain evidence="1">GHJ8</strain>
    </source>
</reference>
<gene>
    <name evidence="1" type="ORF">OJ996_08390</name>
</gene>
<accession>A0ABT3G188</accession>
<protein>
    <submittedName>
        <fullName evidence="1">Uncharacterized protein</fullName>
    </submittedName>
</protein>
<name>A0ABT3G188_9BACT</name>
<keyword evidence="2" id="KW-1185">Reference proteome</keyword>
<comment type="caution">
    <text evidence="1">The sequence shown here is derived from an EMBL/GenBank/DDBJ whole genome shotgun (WGS) entry which is preliminary data.</text>
</comment>
<dbReference type="EMBL" id="JAPDDR010000004">
    <property type="protein sequence ID" value="MCW1913590.1"/>
    <property type="molecule type" value="Genomic_DNA"/>
</dbReference>